<proteinExistence type="predicted"/>
<evidence type="ECO:0000313" key="2">
    <source>
        <dbReference type="EMBL" id="KAJ4497992.1"/>
    </source>
</evidence>
<comment type="caution">
    <text evidence="2">The sequence shown here is derived from an EMBL/GenBank/DDBJ whole genome shotgun (WGS) entry which is preliminary data.</text>
</comment>
<name>A0ABQ8VNP0_9AGAR</name>
<keyword evidence="3" id="KW-1185">Reference proteome</keyword>
<feature type="region of interest" description="Disordered" evidence="1">
    <location>
        <begin position="71"/>
        <end position="92"/>
    </location>
</feature>
<gene>
    <name evidence="2" type="ORF">C8R41DRAFT_820454</name>
</gene>
<dbReference type="Proteomes" id="UP001150217">
    <property type="component" value="Unassembled WGS sequence"/>
</dbReference>
<dbReference type="EMBL" id="JANVFT010000018">
    <property type="protein sequence ID" value="KAJ4497992.1"/>
    <property type="molecule type" value="Genomic_DNA"/>
</dbReference>
<evidence type="ECO:0000256" key="1">
    <source>
        <dbReference type="SAM" id="MobiDB-lite"/>
    </source>
</evidence>
<feature type="compositionally biased region" description="Polar residues" evidence="1">
    <location>
        <begin position="82"/>
        <end position="92"/>
    </location>
</feature>
<evidence type="ECO:0000313" key="3">
    <source>
        <dbReference type="Proteomes" id="UP001150217"/>
    </source>
</evidence>
<organism evidence="2 3">
    <name type="scientific">Lentinula lateritia</name>
    <dbReference type="NCBI Taxonomy" id="40482"/>
    <lineage>
        <taxon>Eukaryota</taxon>
        <taxon>Fungi</taxon>
        <taxon>Dikarya</taxon>
        <taxon>Basidiomycota</taxon>
        <taxon>Agaricomycotina</taxon>
        <taxon>Agaricomycetes</taxon>
        <taxon>Agaricomycetidae</taxon>
        <taxon>Agaricales</taxon>
        <taxon>Marasmiineae</taxon>
        <taxon>Omphalotaceae</taxon>
        <taxon>Lentinula</taxon>
    </lineage>
</organism>
<sequence>MPNYPGSLSRDAILCTPFVIAFPIGISIDQVLPFAALYNITASHCFYIYKGVRALESNRPPLPPYISRSWSPPSLSTSMKSQAPQSYTPSGRTGNVKSWILRMVFVVALASTLQLSTVYASPLPTNPGSGSGTPVHANSLAPESTGAPRHAKLAKAWDKWTMLVTGSTLIGFAYAKPEIARESKGKFTSVKNLILPNPLWSLMTDEVYLLPKLGLMNQNPQENWNCMVYAKTSMIDEMRSDMLYERAEPPSYPEEHLPLYTEQPTKVSHPTLFFENPEFPGIVVMRISKVMINAWELDAVCHETTKDLLKLKASWNEWKSSIRGWDQRRDLVV</sequence>
<feature type="compositionally biased region" description="Low complexity" evidence="1">
    <location>
        <begin position="71"/>
        <end position="81"/>
    </location>
</feature>
<reference evidence="2" key="1">
    <citation type="submission" date="2022-08" db="EMBL/GenBank/DDBJ databases">
        <title>A Global Phylogenomic Analysis of the Shiitake Genus Lentinula.</title>
        <authorList>
            <consortium name="DOE Joint Genome Institute"/>
            <person name="Sierra-Patev S."/>
            <person name="Min B."/>
            <person name="Naranjo-Ortiz M."/>
            <person name="Looney B."/>
            <person name="Konkel Z."/>
            <person name="Slot J.C."/>
            <person name="Sakamoto Y."/>
            <person name="Steenwyk J.L."/>
            <person name="Rokas A."/>
            <person name="Carro J."/>
            <person name="Camarero S."/>
            <person name="Ferreira P."/>
            <person name="Molpeceres G."/>
            <person name="Ruiz-Duenas F.J."/>
            <person name="Serrano A."/>
            <person name="Henrissat B."/>
            <person name="Drula E."/>
            <person name="Hughes K.W."/>
            <person name="Mata J.L."/>
            <person name="Ishikawa N.K."/>
            <person name="Vargas-Isla R."/>
            <person name="Ushijima S."/>
            <person name="Smith C.A."/>
            <person name="Ahrendt S."/>
            <person name="Andreopoulos W."/>
            <person name="He G."/>
            <person name="Labutti K."/>
            <person name="Lipzen A."/>
            <person name="Ng V."/>
            <person name="Riley R."/>
            <person name="Sandor L."/>
            <person name="Barry K."/>
            <person name="Martinez A.T."/>
            <person name="Xiao Y."/>
            <person name="Gibbons J.G."/>
            <person name="Terashima K."/>
            <person name="Grigoriev I.V."/>
            <person name="Hibbett D.S."/>
        </authorList>
    </citation>
    <scope>NUCLEOTIDE SEQUENCE</scope>
    <source>
        <strain evidence="2">RHP3577 ss4</strain>
    </source>
</reference>
<accession>A0ABQ8VNP0</accession>
<protein>
    <submittedName>
        <fullName evidence="2">Uncharacterized protein</fullName>
    </submittedName>
</protein>